<keyword evidence="2" id="KW-1185">Reference proteome</keyword>
<dbReference type="GeneID" id="92364490"/>
<reference evidence="1 2" key="1">
    <citation type="submission" date="2016-10" db="EMBL/GenBank/DDBJ databases">
        <title>Reductive evolution of mitochondrial metabolism and differential evolution of invasion-related proteins in Cryptosporidium.</title>
        <authorList>
            <person name="Liu S."/>
            <person name="Roellig D.M."/>
            <person name="Guo Y."/>
            <person name="Li N."/>
            <person name="Frace M.A."/>
            <person name="Tang K."/>
            <person name="Zhang L."/>
            <person name="Feng Y."/>
            <person name="Xiao L."/>
        </authorList>
    </citation>
    <scope>NUCLEOTIDE SEQUENCE [LARGE SCALE GENOMIC DNA]</scope>
    <source>
        <strain evidence="1">30847</strain>
    </source>
</reference>
<accession>A0A1J4MGW1</accession>
<dbReference type="VEuPathDB" id="CryptoDB:cand_003050"/>
<evidence type="ECO:0000313" key="2">
    <source>
        <dbReference type="Proteomes" id="UP000186804"/>
    </source>
</evidence>
<dbReference type="AlphaFoldDB" id="A0A1J4MGW1"/>
<dbReference type="Proteomes" id="UP000186804">
    <property type="component" value="Unassembled WGS sequence"/>
</dbReference>
<name>A0A1J4MGW1_9CRYT</name>
<gene>
    <name evidence="1" type="ORF">cand_003050</name>
</gene>
<organism evidence="1 2">
    <name type="scientific">Cryptosporidium andersoni</name>
    <dbReference type="NCBI Taxonomy" id="117008"/>
    <lineage>
        <taxon>Eukaryota</taxon>
        <taxon>Sar</taxon>
        <taxon>Alveolata</taxon>
        <taxon>Apicomplexa</taxon>
        <taxon>Conoidasida</taxon>
        <taxon>Coccidia</taxon>
        <taxon>Eucoccidiorida</taxon>
        <taxon>Eimeriorina</taxon>
        <taxon>Cryptosporidiidae</taxon>
        <taxon>Cryptosporidium</taxon>
    </lineage>
</organism>
<comment type="caution">
    <text evidence="1">The sequence shown here is derived from an EMBL/GenBank/DDBJ whole genome shotgun (WGS) entry which is preliminary data.</text>
</comment>
<dbReference type="RefSeq" id="XP_067067127.1">
    <property type="nucleotide sequence ID" value="XM_067210552.1"/>
</dbReference>
<dbReference type="OrthoDB" id="10304925at2759"/>
<evidence type="ECO:0000313" key="1">
    <source>
        <dbReference type="EMBL" id="OII73470.1"/>
    </source>
</evidence>
<proteinExistence type="predicted"/>
<sequence length="964" mass="112523">MVLGDTKAFISNETSDIDEFLYRDMLGISNFESIGLQLLEGELLLEKLEHLLNIDKQCEFTSLENELKSFGFEQLSFLAIDKEMSNFIDLYNEYRKYFVDTYIIKNSSLLTSSLEFEYIPEDMQFEFLKRLDLLETENEECMDKEIMKQRENGTEMIEDTGCNSVEREQKKVDLKIPMNLIRNSQNTKLNTLLSKAKTLSGAIMISQDISNRKEYIKPKSVHLLNYDNSYYIDSKQLRKVILNLEKLLLHFYKQVQQENCKQIAWLLVADKKIMSYIGKLLMKLLEDLKKIIFHSVDILPEMDIYNESMIQIYTLNININGLLNTIESLETGKSTSFVFFEDFNRDIEKMLTIRARALSNLKSWVDNNRTELEFIYFWLKNACNVMNSITVSLIKSVFAFYIRNIGDSILTFQSIKNELATTKSLDSSGNKDKLNKVLIETFKNASYSYASTLLKSLDQKIGLLNNSENYNLELNSLLKILETRLESTINKYEYFCKLFTKYIFDNRLSLDYLEKFISSIVSVMEELKISNGIPEIVIFYSQVNEDVQNLDMKNKKILQHSSPHRIKYINNLDINSEYKLKLVKVSIMELIDKTFHSIEFRDLIPIQNIVMNIRKFNKLIIPDILYQLETFGRILTTFQMEGILDNELIKHTKNFKYNSIYLNKCDGELTNLKYLKAGMSKKYAQIATSVWEKEKQMFNLTEQDEGMKNLNIKSPNKFFNLDYVLQKCYSLIPKLDTSYTYSPKLGDIHEKINQMKSQLDLYLKDINSISSKYNKILNVSKLNNTIESYLDQLKNQLRIKCREKKYRKGLGRLVSIINLTFKKKRKSRKCIELSQVLEDTSLNINNTIKQADKLVNNNLDILRQCQNTQDISVSLYALFSKHSMLSNIIKNIAQSVSLEVIIDIKQSIDKVLQETEYLKDEIECFNKLDGIPIIEKMIKKLNNQIKMAKNGIGEEITSFIQLKA</sequence>
<dbReference type="EMBL" id="LRBS01000103">
    <property type="protein sequence ID" value="OII73470.1"/>
    <property type="molecule type" value="Genomic_DNA"/>
</dbReference>
<protein>
    <submittedName>
        <fullName evidence="1">Uncharacterized protein</fullName>
    </submittedName>
</protein>